<gene>
    <name evidence="2" type="ORF">GE061_008030</name>
</gene>
<keyword evidence="1" id="KW-0732">Signal</keyword>
<dbReference type="EMBL" id="WIXP02000016">
    <property type="protein sequence ID" value="KAF6198282.1"/>
    <property type="molecule type" value="Genomic_DNA"/>
</dbReference>
<organism evidence="2 3">
    <name type="scientific">Apolygus lucorum</name>
    <name type="common">Small green plant bug</name>
    <name type="synonym">Lygocoris lucorum</name>
    <dbReference type="NCBI Taxonomy" id="248454"/>
    <lineage>
        <taxon>Eukaryota</taxon>
        <taxon>Metazoa</taxon>
        <taxon>Ecdysozoa</taxon>
        <taxon>Arthropoda</taxon>
        <taxon>Hexapoda</taxon>
        <taxon>Insecta</taxon>
        <taxon>Pterygota</taxon>
        <taxon>Neoptera</taxon>
        <taxon>Paraneoptera</taxon>
        <taxon>Hemiptera</taxon>
        <taxon>Heteroptera</taxon>
        <taxon>Panheteroptera</taxon>
        <taxon>Cimicomorpha</taxon>
        <taxon>Miridae</taxon>
        <taxon>Mirini</taxon>
        <taxon>Apolygus</taxon>
    </lineage>
</organism>
<reference evidence="2" key="1">
    <citation type="journal article" date="2021" name="Mol. Ecol. Resour.">
        <title>Apolygus lucorum genome provides insights into omnivorousness and mesophyll feeding.</title>
        <authorList>
            <person name="Liu Y."/>
            <person name="Liu H."/>
            <person name="Wang H."/>
            <person name="Huang T."/>
            <person name="Liu B."/>
            <person name="Yang B."/>
            <person name="Yin L."/>
            <person name="Li B."/>
            <person name="Zhang Y."/>
            <person name="Zhang S."/>
            <person name="Jiang F."/>
            <person name="Zhang X."/>
            <person name="Ren Y."/>
            <person name="Wang B."/>
            <person name="Wang S."/>
            <person name="Lu Y."/>
            <person name="Wu K."/>
            <person name="Fan W."/>
            <person name="Wang G."/>
        </authorList>
    </citation>
    <scope>NUCLEOTIDE SEQUENCE</scope>
    <source>
        <strain evidence="2">12Hb</strain>
    </source>
</reference>
<comment type="caution">
    <text evidence="2">The sequence shown here is derived from an EMBL/GenBank/DDBJ whole genome shotgun (WGS) entry which is preliminary data.</text>
</comment>
<dbReference type="Proteomes" id="UP000466442">
    <property type="component" value="Linkage Group LG16"/>
</dbReference>
<evidence type="ECO:0000313" key="3">
    <source>
        <dbReference type="Proteomes" id="UP000466442"/>
    </source>
</evidence>
<accession>A0A8S9WN94</accession>
<feature type="chain" id="PRO_5035897403" evidence="1">
    <location>
        <begin position="20"/>
        <end position="73"/>
    </location>
</feature>
<feature type="signal peptide" evidence="1">
    <location>
        <begin position="1"/>
        <end position="19"/>
    </location>
</feature>
<sequence>MKVILLISVFVLILQGLVAEERRYNVIPNCDCTKGINKPEDCYVCREPANQKAYELISPGLTIKTQKVCHCEI</sequence>
<dbReference type="AlphaFoldDB" id="A0A8S9WN94"/>
<evidence type="ECO:0000313" key="2">
    <source>
        <dbReference type="EMBL" id="KAF6198282.1"/>
    </source>
</evidence>
<proteinExistence type="predicted"/>
<evidence type="ECO:0000256" key="1">
    <source>
        <dbReference type="SAM" id="SignalP"/>
    </source>
</evidence>
<protein>
    <submittedName>
        <fullName evidence="2">Uncharacterized protein</fullName>
    </submittedName>
</protein>
<keyword evidence="3" id="KW-1185">Reference proteome</keyword>
<name>A0A8S9WN94_APOLU</name>